<evidence type="ECO:0000313" key="2">
    <source>
        <dbReference type="EMBL" id="AHY45136.1"/>
    </source>
</evidence>
<reference evidence="2 3" key="1">
    <citation type="submission" date="2014-03" db="EMBL/GenBank/DDBJ databases">
        <title>Complete genome sequence of Pseudomonas stutzeri 19SMN4.</title>
        <authorList>
            <person name="Brunet-Galmes I."/>
            <person name="Nogales B."/>
            <person name="Busquets A."/>
            <person name="Pena A."/>
            <person name="Gomila M."/>
            <person name="Garcia-Valdes E."/>
            <person name="Lalucat J."/>
            <person name="Bennasar A."/>
            <person name="Bosch R."/>
        </authorList>
    </citation>
    <scope>NUCLEOTIDE SEQUENCE [LARGE SCALE GENOMIC DNA]</scope>
    <source>
        <strain evidence="2 3">19SMN4</strain>
    </source>
</reference>
<gene>
    <name evidence="2" type="ORF">UIB01_19005</name>
</gene>
<evidence type="ECO:0000313" key="3">
    <source>
        <dbReference type="Proteomes" id="UP000025238"/>
    </source>
</evidence>
<dbReference type="OrthoDB" id="1122998at2"/>
<organism evidence="2 3">
    <name type="scientific">Stutzerimonas stutzeri</name>
    <name type="common">Pseudomonas stutzeri</name>
    <dbReference type="NCBI Taxonomy" id="316"/>
    <lineage>
        <taxon>Bacteria</taxon>
        <taxon>Pseudomonadati</taxon>
        <taxon>Pseudomonadota</taxon>
        <taxon>Gammaproteobacteria</taxon>
        <taxon>Pseudomonadales</taxon>
        <taxon>Pseudomonadaceae</taxon>
        <taxon>Stutzerimonas</taxon>
    </lineage>
</organism>
<proteinExistence type="predicted"/>
<feature type="region of interest" description="Disordered" evidence="1">
    <location>
        <begin position="43"/>
        <end position="83"/>
    </location>
</feature>
<dbReference type="AlphaFoldDB" id="A0A023WYW6"/>
<feature type="compositionally biased region" description="Gly residues" evidence="1">
    <location>
        <begin position="49"/>
        <end position="72"/>
    </location>
</feature>
<name>A0A023WYW6_STUST</name>
<dbReference type="Proteomes" id="UP000025238">
    <property type="component" value="Chromosome"/>
</dbReference>
<dbReference type="KEGG" id="pstu:UIB01_19005"/>
<sequence>MSNNQFKRNKFGPAGGALLVALAAPLMVAGALSLSFVSPSLAAEHSSSGKGGSDSHGSRGGQGGKGGVGEKGQGSSRSSGGHGAVDKIFRVDASVEEDSDRPEWAGVKGGKSGGGGKPFGAGTKKGDLFGEMYIVLRDVNGVPLEDANGAELVVAFYYDSTGALVPVTDADGKLVAIPRNEEGDLLTSVTVGATTYEVVPGEVELGRLSVSRSPSKVFDHRLEEALSKLTADGAVITLDSTGRLTVDGTTIDSPLENLALYVAYMTTGTLPGVTTLPEGFDPAALLAAAGDKTGSISIDTVVYVNSILGINKGANYYDFSDYQYDRATTWSDATATVLVLDAGDPADPADDVYRPTLVNLYDAVFNNTNWTDPTSDGGADDFAAAANDYLRVIEFVHDNEVR</sequence>
<feature type="compositionally biased region" description="Gly residues" evidence="1">
    <location>
        <begin position="107"/>
        <end position="119"/>
    </location>
</feature>
<evidence type="ECO:0000256" key="1">
    <source>
        <dbReference type="SAM" id="MobiDB-lite"/>
    </source>
</evidence>
<feature type="region of interest" description="Disordered" evidence="1">
    <location>
        <begin position="95"/>
        <end position="119"/>
    </location>
</feature>
<dbReference type="EMBL" id="CP007509">
    <property type="protein sequence ID" value="AHY45136.1"/>
    <property type="molecule type" value="Genomic_DNA"/>
</dbReference>
<dbReference type="PATRIC" id="fig|316.97.peg.3794"/>
<protein>
    <submittedName>
        <fullName evidence="2">Uncharacterized protein</fullName>
    </submittedName>
</protein>
<accession>A0A023WYW6</accession>